<dbReference type="EMBL" id="LS483470">
    <property type="protein sequence ID" value="SQI41321.1"/>
    <property type="molecule type" value="Genomic_DNA"/>
</dbReference>
<accession>A0A2X4URB7</accession>
<dbReference type="AlphaFoldDB" id="A0A2X4URB7"/>
<reference evidence="2 3" key="1">
    <citation type="submission" date="2018-06" db="EMBL/GenBank/DDBJ databases">
        <authorList>
            <consortium name="Pathogen Informatics"/>
            <person name="Doyle S."/>
        </authorList>
    </citation>
    <scope>NUCLEOTIDE SEQUENCE [LARGE SCALE GENOMIC DNA]</scope>
    <source>
        <strain evidence="2 3">NCTC12151</strain>
    </source>
</reference>
<keyword evidence="1" id="KW-0732">Signal</keyword>
<dbReference type="Pfam" id="PF05708">
    <property type="entry name" value="Peptidase_C92"/>
    <property type="match status" value="1"/>
</dbReference>
<feature type="chain" id="PRO_5016050798" evidence="1">
    <location>
        <begin position="20"/>
        <end position="272"/>
    </location>
</feature>
<dbReference type="NCBIfam" id="NF008552">
    <property type="entry name" value="PRK11479.1"/>
    <property type="match status" value="1"/>
</dbReference>
<proteinExistence type="predicted"/>
<dbReference type="Gene3D" id="3.90.1720.10">
    <property type="entry name" value="endopeptidase domain like (from Nostoc punctiforme)"/>
    <property type="match status" value="1"/>
</dbReference>
<dbReference type="SUPFAM" id="SSF54001">
    <property type="entry name" value="Cysteine proteinases"/>
    <property type="match status" value="1"/>
</dbReference>
<name>A0A2X4URB7_9GAMM</name>
<organism evidence="2 3">
    <name type="scientific">Leminorella richardii</name>
    <dbReference type="NCBI Taxonomy" id="158841"/>
    <lineage>
        <taxon>Bacteria</taxon>
        <taxon>Pseudomonadati</taxon>
        <taxon>Pseudomonadota</taxon>
        <taxon>Gammaproteobacteria</taxon>
        <taxon>Enterobacterales</taxon>
        <taxon>Budviciaceae</taxon>
        <taxon>Leminorella</taxon>
    </lineage>
</organism>
<keyword evidence="2" id="KW-0378">Hydrolase</keyword>
<dbReference type="InterPro" id="IPR024453">
    <property type="entry name" value="Peptidase_C92"/>
</dbReference>
<dbReference type="KEGG" id="lri:NCTC12151_02012"/>
<dbReference type="Proteomes" id="UP000249005">
    <property type="component" value="Chromosome 1"/>
</dbReference>
<keyword evidence="3" id="KW-1185">Reference proteome</keyword>
<dbReference type="PROSITE" id="PS51257">
    <property type="entry name" value="PROKAR_LIPOPROTEIN"/>
    <property type="match status" value="1"/>
</dbReference>
<dbReference type="OrthoDB" id="6534631at2"/>
<protein>
    <submittedName>
        <fullName evidence="2">Uncharacterized distant relative of cell wall-associated hydrolases</fullName>
    </submittedName>
</protein>
<feature type="signal peptide" evidence="1">
    <location>
        <begin position="1"/>
        <end position="19"/>
    </location>
</feature>
<evidence type="ECO:0000313" key="3">
    <source>
        <dbReference type="Proteomes" id="UP000249005"/>
    </source>
</evidence>
<evidence type="ECO:0000313" key="2">
    <source>
        <dbReference type="EMBL" id="SQI41321.1"/>
    </source>
</evidence>
<evidence type="ECO:0000256" key="1">
    <source>
        <dbReference type="SAM" id="SignalP"/>
    </source>
</evidence>
<dbReference type="InterPro" id="IPR038765">
    <property type="entry name" value="Papain-like_cys_pep_sf"/>
</dbReference>
<gene>
    <name evidence="2" type="ORF">NCTC12151_02012</name>
</gene>
<dbReference type="RefSeq" id="WP_111740520.1">
    <property type="nucleotide sequence ID" value="NZ_LR698987.1"/>
</dbReference>
<dbReference type="GO" id="GO:0016787">
    <property type="term" value="F:hydrolase activity"/>
    <property type="evidence" value="ECO:0007669"/>
    <property type="project" value="UniProtKB-KW"/>
</dbReference>
<sequence length="272" mass="29656">MIKTLFVGAALLFVSGCTVQVSNPQEDVSAQGNSLPVDIQLQRIHSYPEGGSRVIPASHMKAGDILLTSPYGPTSLGIRLFSGSTVSHAAIYLGNDKVVEAVGGSGVQIVTLEQALNHNSKIVVMRVPGLTEEQALLIQSFSEEKLGKHYNYNGVALMAPFMMTRQLCSLNPFSAEFRNDCISMMAKIQLGNDDDAKGNYFCSQFVIEAYNRAGLPITESAPVWISPVDLLHMREGDVAFFTPNVPLQYVGHLKRGMVESTTLAVRQFFQID</sequence>